<dbReference type="Proteomes" id="UP000234950">
    <property type="component" value="Unassembled WGS sequence"/>
</dbReference>
<proteinExistence type="predicted"/>
<dbReference type="RefSeq" id="WP_101647959.1">
    <property type="nucleotide sequence ID" value="NZ_PGVE01000042.1"/>
</dbReference>
<keyword evidence="1 2" id="KW-0238">DNA-binding</keyword>
<keyword evidence="5" id="KW-1185">Reference proteome</keyword>
<dbReference type="OrthoDB" id="107900at2"/>
<feature type="domain" description="Core-binding (CB)" evidence="3">
    <location>
        <begin position="36"/>
        <end position="99"/>
    </location>
</feature>
<dbReference type="EMBL" id="PGVE01000042">
    <property type="protein sequence ID" value="PLS04780.1"/>
    <property type="molecule type" value="Genomic_DNA"/>
</dbReference>
<dbReference type="InterPro" id="IPR010998">
    <property type="entry name" value="Integrase_recombinase_N"/>
</dbReference>
<accession>A0A2N5HGZ2</accession>
<protein>
    <recommendedName>
        <fullName evidence="3">Core-binding (CB) domain-containing protein</fullName>
    </recommendedName>
</protein>
<reference evidence="4 5" key="1">
    <citation type="submission" date="2017-11" db="EMBL/GenBank/DDBJ databases">
        <title>Comparitive Functional Genomics of Dry Heat Resistant strains isolated from the Viking Spacecraft.</title>
        <authorList>
            <person name="Seuylemezian A."/>
            <person name="Cooper K."/>
            <person name="Vaishampayan P."/>
        </authorList>
    </citation>
    <scope>NUCLEOTIDE SEQUENCE [LARGE SCALE GENOMIC DNA]</scope>
    <source>
        <strain evidence="4 5">V32-6</strain>
    </source>
</reference>
<sequence>MKRRRLFYGRTKQKKWKKDGIQLLFEEEVKSPKTGKSLIDLFETFMRAKELEGLRPRTLKEHRTTFKYFLSFLNQKNPSIECADEITTEIIRDLFLLYE</sequence>
<dbReference type="InterPro" id="IPR044068">
    <property type="entry name" value="CB"/>
</dbReference>
<dbReference type="Gene3D" id="1.10.150.130">
    <property type="match status" value="1"/>
</dbReference>
<organism evidence="4 5">
    <name type="scientific">Neobacillus cucumis</name>
    <dbReference type="NCBI Taxonomy" id="1740721"/>
    <lineage>
        <taxon>Bacteria</taxon>
        <taxon>Bacillati</taxon>
        <taxon>Bacillota</taxon>
        <taxon>Bacilli</taxon>
        <taxon>Bacillales</taxon>
        <taxon>Bacillaceae</taxon>
        <taxon>Neobacillus</taxon>
    </lineage>
</organism>
<comment type="caution">
    <text evidence="4">The sequence shown here is derived from an EMBL/GenBank/DDBJ whole genome shotgun (WGS) entry which is preliminary data.</text>
</comment>
<dbReference type="GO" id="GO:0003677">
    <property type="term" value="F:DNA binding"/>
    <property type="evidence" value="ECO:0007669"/>
    <property type="project" value="UniProtKB-UniRule"/>
</dbReference>
<dbReference type="AlphaFoldDB" id="A0A2N5HGZ2"/>
<evidence type="ECO:0000313" key="5">
    <source>
        <dbReference type="Proteomes" id="UP000234950"/>
    </source>
</evidence>
<evidence type="ECO:0000256" key="1">
    <source>
        <dbReference type="ARBA" id="ARBA00023125"/>
    </source>
</evidence>
<evidence type="ECO:0000256" key="2">
    <source>
        <dbReference type="PROSITE-ProRule" id="PRU01248"/>
    </source>
</evidence>
<evidence type="ECO:0000259" key="3">
    <source>
        <dbReference type="PROSITE" id="PS51900"/>
    </source>
</evidence>
<name>A0A2N5HGZ2_9BACI</name>
<dbReference type="PROSITE" id="PS51900">
    <property type="entry name" value="CB"/>
    <property type="match status" value="1"/>
</dbReference>
<evidence type="ECO:0000313" key="4">
    <source>
        <dbReference type="EMBL" id="PLS04780.1"/>
    </source>
</evidence>
<gene>
    <name evidence="4" type="ORF">CVD27_11020</name>
</gene>